<feature type="transmembrane region" description="Helical" evidence="1">
    <location>
        <begin position="131"/>
        <end position="148"/>
    </location>
</feature>
<name>D7A9S4_ANCN5</name>
<evidence type="ECO:0000313" key="3">
    <source>
        <dbReference type="Proteomes" id="UP000006633"/>
    </source>
</evidence>
<keyword evidence="2" id="KW-0378">Hydrolase</keyword>
<feature type="transmembrane region" description="Helical" evidence="1">
    <location>
        <begin position="75"/>
        <end position="94"/>
    </location>
</feature>
<dbReference type="GO" id="GO:0008233">
    <property type="term" value="F:peptidase activity"/>
    <property type="evidence" value="ECO:0007669"/>
    <property type="project" value="UniProtKB-KW"/>
</dbReference>
<accession>D7A9S4</accession>
<evidence type="ECO:0000313" key="2">
    <source>
        <dbReference type="EMBL" id="ADH88850.1"/>
    </source>
</evidence>
<protein>
    <submittedName>
        <fullName evidence="2">Membrane-bound protease</fullName>
    </submittedName>
</protein>
<keyword evidence="3" id="KW-1185">Reference proteome</keyword>
<keyword evidence="1" id="KW-0812">Transmembrane</keyword>
<feature type="transmembrane region" description="Helical" evidence="1">
    <location>
        <begin position="160"/>
        <end position="178"/>
    </location>
</feature>
<keyword evidence="1" id="KW-0472">Membrane</keyword>
<dbReference type="GO" id="GO:0006508">
    <property type="term" value="P:proteolysis"/>
    <property type="evidence" value="ECO:0007669"/>
    <property type="project" value="UniProtKB-KW"/>
</dbReference>
<feature type="transmembrane region" description="Helical" evidence="1">
    <location>
        <begin position="47"/>
        <end position="68"/>
    </location>
</feature>
<gene>
    <name evidence="2" type="ordered locus">Snov_1540</name>
</gene>
<dbReference type="AlphaFoldDB" id="D7A9S4"/>
<feature type="transmembrane region" description="Helical" evidence="1">
    <location>
        <begin position="100"/>
        <end position="119"/>
    </location>
</feature>
<dbReference type="EMBL" id="CP002026">
    <property type="protein sequence ID" value="ADH88850.1"/>
    <property type="molecule type" value="Genomic_DNA"/>
</dbReference>
<evidence type="ECO:0000256" key="1">
    <source>
        <dbReference type="SAM" id="Phobius"/>
    </source>
</evidence>
<dbReference type="STRING" id="639283.Snov_1540"/>
<dbReference type="HOGENOM" id="CLU_031762_0_0_5"/>
<dbReference type="Proteomes" id="UP000006633">
    <property type="component" value="Chromosome"/>
</dbReference>
<keyword evidence="2" id="KW-0645">Protease</keyword>
<proteinExistence type="predicted"/>
<organism evidence="2 3">
    <name type="scientific">Ancylobacter novellus (strain ATCC 8093 / DSM 506 / JCM 20403 / CCM 1077 / IAM 12100 / NBRC 12443 / NCIMB 10456)</name>
    <name type="common">Starkeya novella</name>
    <dbReference type="NCBI Taxonomy" id="639283"/>
    <lineage>
        <taxon>Bacteria</taxon>
        <taxon>Pseudomonadati</taxon>
        <taxon>Pseudomonadota</taxon>
        <taxon>Alphaproteobacteria</taxon>
        <taxon>Hyphomicrobiales</taxon>
        <taxon>Xanthobacteraceae</taxon>
        <taxon>Ancylobacter</taxon>
    </lineage>
</organism>
<dbReference type="KEGG" id="sno:Snov_1540"/>
<dbReference type="eggNOG" id="COG3247">
    <property type="taxonomic scope" value="Bacteria"/>
</dbReference>
<reference evidence="2 3" key="1">
    <citation type="journal article" date="2012" name="Stand. Genomic Sci.">
        <title>Complete genome sequence of the facultatively chemolithoautotrophic and methylotrophic alpha Proteobacterium Starkeya novella type strain (ATCC 8093(T)).</title>
        <authorList>
            <person name="Kappler U."/>
            <person name="Davenport K."/>
            <person name="Beatson S."/>
            <person name="Lucas S."/>
            <person name="Lapidus A."/>
            <person name="Copeland A."/>
            <person name="Berry K.W."/>
            <person name="Glavina Del Rio T."/>
            <person name="Hammon N."/>
            <person name="Dalin E."/>
            <person name="Tice H."/>
            <person name="Pitluck S."/>
            <person name="Richardson P."/>
            <person name="Bruce D."/>
            <person name="Goodwin L.A."/>
            <person name="Han C."/>
            <person name="Tapia R."/>
            <person name="Detter J.C."/>
            <person name="Chang Y.J."/>
            <person name="Jeffries C.D."/>
            <person name="Land M."/>
            <person name="Hauser L."/>
            <person name="Kyrpides N.C."/>
            <person name="Goker M."/>
            <person name="Ivanova N."/>
            <person name="Klenk H.P."/>
            <person name="Woyke T."/>
        </authorList>
    </citation>
    <scope>NUCLEOTIDE SEQUENCE [LARGE SCALE GENOMIC DNA]</scope>
    <source>
        <strain evidence="3">ATCC 8093 / DSM 506 / JCM 20403 / CCM 1077 / IAM 12100 / NBRC 12443 / NCIMB 10456</strain>
    </source>
</reference>
<dbReference type="OrthoDB" id="6773069at2"/>
<sequence>MIELLLLLVGGRVVRKRWRTLAGLGVVWMALGIFFLVDAMIDDFRIPPVYFTVPLLIDAVVSAVAGLGGSGTYRALRFAKAGVLVAVSALVVIHPWGSDIVIGLLVGTLLVVDACWRAASAYVVRFAKWRRSLAAAGVEFLIGVWSLLPWPTYWQGEVGIDVGTLMIVTGVSLMGLALRLRRLPPDMPIARILSDGWPSEAHDHDLPHAAEGPAIGDITIHVWTPTGELAPLRRGVARYVAALDENGVISTGHAAMEAPGVYISHYPAVEIDRDQSQFAQTLRATADNNVPGKFQPSYEFESGEWCPSTRQIVLAGLDLAALREFWCAYSLDATYNLTSRNCSSSVAKGLDAAIEGVFAGYATSPWFVFRLLLLPELWTAGLMRRRAAAMAWTPGFVLDYARSLSTILAFPAKAGFTPRVARQEA</sequence>
<feature type="transmembrane region" description="Helical" evidence="1">
    <location>
        <begin position="21"/>
        <end position="41"/>
    </location>
</feature>
<keyword evidence="1" id="KW-1133">Transmembrane helix</keyword>